<evidence type="ECO:0000256" key="1">
    <source>
        <dbReference type="SAM" id="Phobius"/>
    </source>
</evidence>
<reference evidence="2" key="2">
    <citation type="submission" date="2025-09" db="UniProtKB">
        <authorList>
            <consortium name="Ensembl"/>
        </authorList>
    </citation>
    <scope>IDENTIFICATION</scope>
</reference>
<dbReference type="OrthoDB" id="9906453at2759"/>
<sequence>MLNTCLHHEKHHNFKTLLSLSSSRLLRWTLLLLFTREELEYLDLTSTMENPRSEQERLLPISDQESADSKSSCCGSFKNPVTIFSREDESCYNWLLRSLRRFYKEAEVKTFFISNNSSWTLRIKASSCHFAILYHTKNRGRVNVCDVTDALYDKELETLSKVRGKENVMVVIDDLDDPGPDLKATILQNQPKLKVCAEYVNLFGREETKETREMEDIIKRTVARSHNEYKLMIRLVSAGILLVLFVIIVAIVATKVMIYW</sequence>
<proteinExistence type="predicted"/>
<reference evidence="2" key="1">
    <citation type="submission" date="2025-08" db="UniProtKB">
        <authorList>
            <consortium name="Ensembl"/>
        </authorList>
    </citation>
    <scope>IDENTIFICATION</scope>
</reference>
<accession>A0A8C5QMA1</accession>
<feature type="transmembrane region" description="Helical" evidence="1">
    <location>
        <begin position="235"/>
        <end position="258"/>
    </location>
</feature>
<keyword evidence="3" id="KW-1185">Reference proteome</keyword>
<keyword evidence="1" id="KW-0812">Transmembrane</keyword>
<keyword evidence="1" id="KW-0472">Membrane</keyword>
<evidence type="ECO:0000313" key="2">
    <source>
        <dbReference type="Ensembl" id="ENSLLEP00000038524.1"/>
    </source>
</evidence>
<evidence type="ECO:0000313" key="3">
    <source>
        <dbReference type="Proteomes" id="UP000694569"/>
    </source>
</evidence>
<dbReference type="Ensembl" id="ENSLLET00000040045.1">
    <property type="protein sequence ID" value="ENSLLEP00000038524.1"/>
    <property type="gene ID" value="ENSLLEG00000024439.1"/>
</dbReference>
<dbReference type="AlphaFoldDB" id="A0A8C5QMA1"/>
<dbReference type="Proteomes" id="UP000694569">
    <property type="component" value="Unplaced"/>
</dbReference>
<name>A0A8C5QMA1_9ANUR</name>
<organism evidence="2 3">
    <name type="scientific">Leptobrachium leishanense</name>
    <name type="common">Leishan spiny toad</name>
    <dbReference type="NCBI Taxonomy" id="445787"/>
    <lineage>
        <taxon>Eukaryota</taxon>
        <taxon>Metazoa</taxon>
        <taxon>Chordata</taxon>
        <taxon>Craniata</taxon>
        <taxon>Vertebrata</taxon>
        <taxon>Euteleostomi</taxon>
        <taxon>Amphibia</taxon>
        <taxon>Batrachia</taxon>
        <taxon>Anura</taxon>
        <taxon>Pelobatoidea</taxon>
        <taxon>Megophryidae</taxon>
        <taxon>Leptobrachium</taxon>
    </lineage>
</organism>
<protein>
    <submittedName>
        <fullName evidence="2">Uncharacterized protein</fullName>
    </submittedName>
</protein>
<keyword evidence="1" id="KW-1133">Transmembrane helix</keyword>
<dbReference type="GeneTree" id="ENSGT01000000220125"/>